<protein>
    <submittedName>
        <fullName evidence="1">RNA-directed DNA polymerase (Reverse transcriptase)</fullName>
    </submittedName>
</protein>
<dbReference type="Pfam" id="PF08284">
    <property type="entry name" value="RVP_2"/>
    <property type="match status" value="1"/>
</dbReference>
<comment type="caution">
    <text evidence="1">The sequence shown here is derived from an EMBL/GenBank/DDBJ whole genome shotgun (WGS) entry which is preliminary data.</text>
</comment>
<dbReference type="Proteomes" id="UP000265520">
    <property type="component" value="Unassembled WGS sequence"/>
</dbReference>
<dbReference type="Gene3D" id="2.40.70.10">
    <property type="entry name" value="Acid Proteases"/>
    <property type="match status" value="1"/>
</dbReference>
<sequence length="154" mass="17254">IHGVPVLILIDSGATHNFISCPLVHKMNWNVEETLSMNIKLGDGSCSRTKGSCVDMGVNIEGVSFVLNAHLFDLGVVDMVLGMEWLSTLGDMIVNWNTQTMSFWYNKQWVTLKGMDEQHMMNSLQSIVCKHQGSQMRSNMEKEFVQGGAQWVTT</sequence>
<organism evidence="1 2">
    <name type="scientific">Trifolium medium</name>
    <dbReference type="NCBI Taxonomy" id="97028"/>
    <lineage>
        <taxon>Eukaryota</taxon>
        <taxon>Viridiplantae</taxon>
        <taxon>Streptophyta</taxon>
        <taxon>Embryophyta</taxon>
        <taxon>Tracheophyta</taxon>
        <taxon>Spermatophyta</taxon>
        <taxon>Magnoliopsida</taxon>
        <taxon>eudicotyledons</taxon>
        <taxon>Gunneridae</taxon>
        <taxon>Pentapetalae</taxon>
        <taxon>rosids</taxon>
        <taxon>fabids</taxon>
        <taxon>Fabales</taxon>
        <taxon>Fabaceae</taxon>
        <taxon>Papilionoideae</taxon>
        <taxon>50 kb inversion clade</taxon>
        <taxon>NPAAA clade</taxon>
        <taxon>Hologalegina</taxon>
        <taxon>IRL clade</taxon>
        <taxon>Trifolieae</taxon>
        <taxon>Trifolium</taxon>
    </lineage>
</organism>
<dbReference type="SUPFAM" id="SSF50630">
    <property type="entry name" value="Acid proteases"/>
    <property type="match status" value="1"/>
</dbReference>
<feature type="non-terminal residue" evidence="1">
    <location>
        <position position="1"/>
    </location>
</feature>
<keyword evidence="1" id="KW-0808">Transferase</keyword>
<dbReference type="EMBL" id="LXQA010138790">
    <property type="protein sequence ID" value="MCI23956.1"/>
    <property type="molecule type" value="Genomic_DNA"/>
</dbReference>
<evidence type="ECO:0000313" key="2">
    <source>
        <dbReference type="Proteomes" id="UP000265520"/>
    </source>
</evidence>
<keyword evidence="1" id="KW-0548">Nucleotidyltransferase</keyword>
<keyword evidence="2" id="KW-1185">Reference proteome</keyword>
<dbReference type="AlphaFoldDB" id="A0A392QK72"/>
<dbReference type="CDD" id="cd00303">
    <property type="entry name" value="retropepsin_like"/>
    <property type="match status" value="1"/>
</dbReference>
<proteinExistence type="predicted"/>
<dbReference type="InterPro" id="IPR021109">
    <property type="entry name" value="Peptidase_aspartic_dom_sf"/>
</dbReference>
<name>A0A392QK72_9FABA</name>
<dbReference type="GO" id="GO:0003964">
    <property type="term" value="F:RNA-directed DNA polymerase activity"/>
    <property type="evidence" value="ECO:0007669"/>
    <property type="project" value="UniProtKB-KW"/>
</dbReference>
<keyword evidence="1" id="KW-0695">RNA-directed DNA polymerase</keyword>
<evidence type="ECO:0000313" key="1">
    <source>
        <dbReference type="EMBL" id="MCI23956.1"/>
    </source>
</evidence>
<accession>A0A392QK72</accession>
<reference evidence="1 2" key="1">
    <citation type="journal article" date="2018" name="Front. Plant Sci.">
        <title>Red Clover (Trifolium pratense) and Zigzag Clover (T. medium) - A Picture of Genomic Similarities and Differences.</title>
        <authorList>
            <person name="Dluhosova J."/>
            <person name="Istvanek J."/>
            <person name="Nedelnik J."/>
            <person name="Repkova J."/>
        </authorList>
    </citation>
    <scope>NUCLEOTIDE SEQUENCE [LARGE SCALE GENOMIC DNA]</scope>
    <source>
        <strain evidence="2">cv. 10/8</strain>
        <tissue evidence="1">Leaf</tissue>
    </source>
</reference>